<sequence>MIVENHQITYRNVASKYYNFVPEEIELAFADFDQTLEEYGFHVEDHLFFAIISDPTATVMTAEIFRPIEESDFSAMPNSEDIRFRSYFTVNRMITTRIKDQFDEQSQVKYWELVQYIQEHKLVQSSPVFVEFKRSHSGVAYVEMSVGVSEGLRSPSIP</sequence>
<dbReference type="Pfam" id="PF16895">
    <property type="entry name" value="DUF5085"/>
    <property type="match status" value="1"/>
</dbReference>
<dbReference type="GO" id="GO:0016829">
    <property type="term" value="F:lyase activity"/>
    <property type="evidence" value="ECO:0007669"/>
    <property type="project" value="UniProtKB-KW"/>
</dbReference>
<keyword evidence="2" id="KW-1185">Reference proteome</keyword>
<dbReference type="eggNOG" id="ENOG5032D56">
    <property type="taxonomic scope" value="Bacteria"/>
</dbReference>
<evidence type="ECO:0000313" key="1">
    <source>
        <dbReference type="EMBL" id="KGR90863.1"/>
    </source>
</evidence>
<dbReference type="AlphaFoldDB" id="A0A0A3J6T9"/>
<dbReference type="OrthoDB" id="2452656at2"/>
<dbReference type="InterPro" id="IPR031664">
    <property type="entry name" value="DUF5085"/>
</dbReference>
<dbReference type="EMBL" id="JPVQ01000013">
    <property type="protein sequence ID" value="KGR90863.1"/>
    <property type="molecule type" value="Genomic_DNA"/>
</dbReference>
<name>A0A0A3J6T9_9BACL</name>
<evidence type="ECO:0000313" key="2">
    <source>
        <dbReference type="Proteomes" id="UP000030595"/>
    </source>
</evidence>
<organism evidence="1 2">
    <name type="scientific">Ureibacillus massiliensis 4400831 = CIP 108448 = CCUG 49529</name>
    <dbReference type="NCBI Taxonomy" id="1211035"/>
    <lineage>
        <taxon>Bacteria</taxon>
        <taxon>Bacillati</taxon>
        <taxon>Bacillota</taxon>
        <taxon>Bacilli</taxon>
        <taxon>Bacillales</taxon>
        <taxon>Caryophanaceae</taxon>
        <taxon>Ureibacillus</taxon>
    </lineage>
</organism>
<keyword evidence="1" id="KW-0456">Lyase</keyword>
<proteinExistence type="predicted"/>
<dbReference type="Proteomes" id="UP000030595">
    <property type="component" value="Unassembled WGS sequence"/>
</dbReference>
<gene>
    <name evidence="1" type="ORF">CD30_09125</name>
</gene>
<comment type="caution">
    <text evidence="1">The sequence shown here is derived from an EMBL/GenBank/DDBJ whole genome shotgun (WGS) entry which is preliminary data.</text>
</comment>
<accession>A0A0A3J6T9</accession>
<dbReference type="RefSeq" id="WP_036175470.1">
    <property type="nucleotide sequence ID" value="NZ_AVCZ01000013.1"/>
</dbReference>
<protein>
    <submittedName>
        <fullName evidence="1">Lactoylglutathione lyase</fullName>
    </submittedName>
</protein>
<reference evidence="1 2" key="1">
    <citation type="submission" date="2014-02" db="EMBL/GenBank/DDBJ databases">
        <title>Draft genome sequence of Lysinibacillus massiliensis CCUG 49529.</title>
        <authorList>
            <person name="Zhang F."/>
            <person name="Wang G."/>
            <person name="Zhang L."/>
        </authorList>
    </citation>
    <scope>NUCLEOTIDE SEQUENCE [LARGE SCALE GENOMIC DNA]</scope>
    <source>
        <strain evidence="1 2">CCUG 49529</strain>
    </source>
</reference>